<dbReference type="InterPro" id="IPR000595">
    <property type="entry name" value="cNMP-bd_dom"/>
</dbReference>
<proteinExistence type="predicted"/>
<dbReference type="InterPro" id="IPR014710">
    <property type="entry name" value="RmlC-like_jellyroll"/>
</dbReference>
<dbReference type="STRING" id="758820.SAMN00777080_1026"/>
<evidence type="ECO:0000259" key="1">
    <source>
        <dbReference type="Pfam" id="PF00027"/>
    </source>
</evidence>
<dbReference type="CDD" id="cd00038">
    <property type="entry name" value="CAP_ED"/>
    <property type="match status" value="1"/>
</dbReference>
<dbReference type="Pfam" id="PF00027">
    <property type="entry name" value="cNMP_binding"/>
    <property type="match status" value="1"/>
</dbReference>
<organism evidence="2 3">
    <name type="scientific">Aquiflexum balticum DSM 16537</name>
    <dbReference type="NCBI Taxonomy" id="758820"/>
    <lineage>
        <taxon>Bacteria</taxon>
        <taxon>Pseudomonadati</taxon>
        <taxon>Bacteroidota</taxon>
        <taxon>Cytophagia</taxon>
        <taxon>Cytophagales</taxon>
        <taxon>Cyclobacteriaceae</taxon>
        <taxon>Aquiflexum</taxon>
    </lineage>
</organism>
<dbReference type="Proteomes" id="UP000192333">
    <property type="component" value="Chromosome I"/>
</dbReference>
<dbReference type="AlphaFoldDB" id="A0A1W2H141"/>
<feature type="domain" description="Cyclic nucleotide-binding" evidence="1">
    <location>
        <begin position="37"/>
        <end position="121"/>
    </location>
</feature>
<name>A0A1W2H141_9BACT</name>
<dbReference type="RefSeq" id="WP_084119276.1">
    <property type="nucleotide sequence ID" value="NZ_LT838813.1"/>
</dbReference>
<dbReference type="Gene3D" id="2.60.120.10">
    <property type="entry name" value="Jelly Rolls"/>
    <property type="match status" value="1"/>
</dbReference>
<keyword evidence="2" id="KW-0808">Transferase</keyword>
<dbReference type="GO" id="GO:0016301">
    <property type="term" value="F:kinase activity"/>
    <property type="evidence" value="ECO:0007669"/>
    <property type="project" value="UniProtKB-KW"/>
</dbReference>
<sequence>MNQNNKFSSLFNYFDQFQKLNPKAEEALGNICREVHILKNKDLQSIGHTCRTIYFVKKGMARIYYYKDGTEITESFAFENSLIARVESLFTGKPSKKGIQVLEDSDFIGISSPSLFELYDSYPEIERLFRKIFEAAYVETVNRLESIQFHSAEERYRDLLKTSPDILQRVPLKHIASYLGITQVSLSRIRAKY</sequence>
<dbReference type="SUPFAM" id="SSF51206">
    <property type="entry name" value="cAMP-binding domain-like"/>
    <property type="match status" value="1"/>
</dbReference>
<keyword evidence="2" id="KW-0418">Kinase</keyword>
<accession>A0A1W2H141</accession>
<dbReference type="EMBL" id="LT838813">
    <property type="protein sequence ID" value="SMD42474.1"/>
    <property type="molecule type" value="Genomic_DNA"/>
</dbReference>
<dbReference type="InterPro" id="IPR018490">
    <property type="entry name" value="cNMP-bd_dom_sf"/>
</dbReference>
<reference evidence="3" key="1">
    <citation type="submission" date="2017-04" db="EMBL/GenBank/DDBJ databases">
        <authorList>
            <person name="Varghese N."/>
            <person name="Submissions S."/>
        </authorList>
    </citation>
    <scope>NUCLEOTIDE SEQUENCE [LARGE SCALE GENOMIC DNA]</scope>
    <source>
        <strain evidence="3">DSM 16537</strain>
    </source>
</reference>
<dbReference type="OrthoDB" id="758145at2"/>
<gene>
    <name evidence="2" type="ORF">SAMN00777080_1026</name>
</gene>
<keyword evidence="3" id="KW-1185">Reference proteome</keyword>
<protein>
    <submittedName>
        <fullName evidence="2">cAMP-binding domain of CRP or a regulatory subunit of cAMP-dependent protein kinases</fullName>
    </submittedName>
</protein>
<evidence type="ECO:0000313" key="2">
    <source>
        <dbReference type="EMBL" id="SMD42474.1"/>
    </source>
</evidence>
<evidence type="ECO:0000313" key="3">
    <source>
        <dbReference type="Proteomes" id="UP000192333"/>
    </source>
</evidence>